<accession>A0A6L7GK43</accession>
<protein>
    <recommendedName>
        <fullName evidence="3">Phytanoyl-CoA dioxygenase</fullName>
    </recommendedName>
</protein>
<proteinExistence type="predicted"/>
<sequence length="309" mass="34015">MPFVVSTEANLPDDIRRERLYAGTVFCMPPRDSIRALADFALEMVSRAFDGRDPMTAHQDMPVEDYVGVLAALKPAFTHHRRCKELLREILADLGADISMTYFDVPKLRVVPTASYLSSGLGYNYAAHRDTWYASPDCQNNWWVPVAGNAADKGMQFHPDFWGRPVDNSSADFDAYEWNRTSRRDAAKYVTHDPRPHPKAAAGMEGSAVRVVGEPGSILSFSGAQLHSTVPNETDTARISFDFRTLHVDDLVAHAGPVNVDSRSTGTSVRDYLCADTFAPLPDDIVAMYDGNGSADGVLVFDPAVLEVN</sequence>
<gene>
    <name evidence="1" type="ORF">GIY30_02805</name>
</gene>
<reference evidence="1 2" key="1">
    <citation type="submission" date="2019-11" db="EMBL/GenBank/DDBJ databases">
        <title>Gordonia sp. nov., a novel actinobacterium isolated from mangrove soil in Hainan.</title>
        <authorList>
            <person name="Huang X."/>
            <person name="Xie Y."/>
            <person name="Chu X."/>
            <person name="Xiao K."/>
        </authorList>
    </citation>
    <scope>NUCLEOTIDE SEQUENCE [LARGE SCALE GENOMIC DNA]</scope>
    <source>
        <strain evidence="1 2">HNM0687</strain>
    </source>
</reference>
<dbReference type="SUPFAM" id="SSF51197">
    <property type="entry name" value="Clavaminate synthase-like"/>
    <property type="match status" value="1"/>
</dbReference>
<dbReference type="EMBL" id="WMBR01000001">
    <property type="protein sequence ID" value="MXP20289.1"/>
    <property type="molecule type" value="Genomic_DNA"/>
</dbReference>
<organism evidence="1 2">
    <name type="scientific">Gordonia mangrovi</name>
    <dbReference type="NCBI Taxonomy" id="2665643"/>
    <lineage>
        <taxon>Bacteria</taxon>
        <taxon>Bacillati</taxon>
        <taxon>Actinomycetota</taxon>
        <taxon>Actinomycetes</taxon>
        <taxon>Mycobacteriales</taxon>
        <taxon>Gordoniaceae</taxon>
        <taxon>Gordonia</taxon>
    </lineage>
</organism>
<evidence type="ECO:0008006" key="3">
    <source>
        <dbReference type="Google" id="ProtNLM"/>
    </source>
</evidence>
<dbReference type="RefSeq" id="WP_160900447.1">
    <property type="nucleotide sequence ID" value="NZ_CP102850.1"/>
</dbReference>
<comment type="caution">
    <text evidence="1">The sequence shown here is derived from an EMBL/GenBank/DDBJ whole genome shotgun (WGS) entry which is preliminary data.</text>
</comment>
<evidence type="ECO:0000313" key="1">
    <source>
        <dbReference type="EMBL" id="MXP20289.1"/>
    </source>
</evidence>
<name>A0A6L7GK43_9ACTN</name>
<keyword evidence="2" id="KW-1185">Reference proteome</keyword>
<dbReference type="Gene3D" id="2.60.120.620">
    <property type="entry name" value="q2cbj1_9rhob like domain"/>
    <property type="match status" value="1"/>
</dbReference>
<dbReference type="AlphaFoldDB" id="A0A6L7GK43"/>
<evidence type="ECO:0000313" key="2">
    <source>
        <dbReference type="Proteomes" id="UP000475545"/>
    </source>
</evidence>
<dbReference type="Proteomes" id="UP000475545">
    <property type="component" value="Unassembled WGS sequence"/>
</dbReference>